<evidence type="ECO:0000313" key="1">
    <source>
        <dbReference type="EMBL" id="MPC08802.1"/>
    </source>
</evidence>
<proteinExistence type="predicted"/>
<organism evidence="1 2">
    <name type="scientific">Portunus trituberculatus</name>
    <name type="common">Swimming crab</name>
    <name type="synonym">Neptunus trituberculatus</name>
    <dbReference type="NCBI Taxonomy" id="210409"/>
    <lineage>
        <taxon>Eukaryota</taxon>
        <taxon>Metazoa</taxon>
        <taxon>Ecdysozoa</taxon>
        <taxon>Arthropoda</taxon>
        <taxon>Crustacea</taxon>
        <taxon>Multicrustacea</taxon>
        <taxon>Malacostraca</taxon>
        <taxon>Eumalacostraca</taxon>
        <taxon>Eucarida</taxon>
        <taxon>Decapoda</taxon>
        <taxon>Pleocyemata</taxon>
        <taxon>Brachyura</taxon>
        <taxon>Eubrachyura</taxon>
        <taxon>Portunoidea</taxon>
        <taxon>Portunidae</taxon>
        <taxon>Portuninae</taxon>
        <taxon>Portunus</taxon>
    </lineage>
</organism>
<accession>A0A5B7CGL0</accession>
<dbReference type="Proteomes" id="UP000324222">
    <property type="component" value="Unassembled WGS sequence"/>
</dbReference>
<dbReference type="AlphaFoldDB" id="A0A5B7CGL0"/>
<protein>
    <submittedName>
        <fullName evidence="1">Uncharacterized protein</fullName>
    </submittedName>
</protein>
<reference evidence="1 2" key="1">
    <citation type="submission" date="2019-05" db="EMBL/GenBank/DDBJ databases">
        <title>Another draft genome of Portunus trituberculatus and its Hox gene families provides insights of decapod evolution.</title>
        <authorList>
            <person name="Jeong J.-H."/>
            <person name="Song I."/>
            <person name="Kim S."/>
            <person name="Choi T."/>
            <person name="Kim D."/>
            <person name="Ryu S."/>
            <person name="Kim W."/>
        </authorList>
    </citation>
    <scope>NUCLEOTIDE SEQUENCE [LARGE SCALE GENOMIC DNA]</scope>
    <source>
        <tissue evidence="1">Muscle</tissue>
    </source>
</reference>
<sequence>MRIYCIQMYSSHILSPSLCLTSVFLQSNQLTLINAYDTNTSINISLSLHPKGIPTSVSLPFIQA</sequence>
<comment type="caution">
    <text evidence="1">The sequence shown here is derived from an EMBL/GenBank/DDBJ whole genome shotgun (WGS) entry which is preliminary data.</text>
</comment>
<dbReference type="EMBL" id="VSRR010000044">
    <property type="protein sequence ID" value="MPC08802.1"/>
    <property type="molecule type" value="Genomic_DNA"/>
</dbReference>
<gene>
    <name evidence="1" type="ORF">E2C01_001394</name>
</gene>
<evidence type="ECO:0000313" key="2">
    <source>
        <dbReference type="Proteomes" id="UP000324222"/>
    </source>
</evidence>
<keyword evidence="2" id="KW-1185">Reference proteome</keyword>
<name>A0A5B7CGL0_PORTR</name>